<keyword evidence="2" id="KW-1003">Cell membrane</keyword>
<accession>A0A8J4EL62</accession>
<dbReference type="PANTHER" id="PTHR30213">
    <property type="entry name" value="INNER MEMBRANE PROTEIN YHJD"/>
    <property type="match status" value="1"/>
</dbReference>
<feature type="region of interest" description="Disordered" evidence="6">
    <location>
        <begin position="294"/>
        <end position="436"/>
    </location>
</feature>
<feature type="transmembrane region" description="Helical" evidence="7">
    <location>
        <begin position="195"/>
        <end position="214"/>
    </location>
</feature>
<evidence type="ECO:0000256" key="5">
    <source>
        <dbReference type="ARBA" id="ARBA00023136"/>
    </source>
</evidence>
<dbReference type="Pfam" id="PF03631">
    <property type="entry name" value="Virul_fac_BrkB"/>
    <property type="match status" value="1"/>
</dbReference>
<keyword evidence="4 7" id="KW-1133">Transmembrane helix</keyword>
<evidence type="ECO:0000256" key="1">
    <source>
        <dbReference type="ARBA" id="ARBA00004651"/>
    </source>
</evidence>
<comment type="caution">
    <text evidence="8">The sequence shown here is derived from an EMBL/GenBank/DDBJ whole genome shotgun (WGS) entry which is preliminary data.</text>
</comment>
<feature type="compositionally biased region" description="Basic residues" evidence="6">
    <location>
        <begin position="419"/>
        <end position="436"/>
    </location>
</feature>
<reference evidence="9" key="1">
    <citation type="journal article" date="2021" name="Int. J. Syst. Evol. Microbiol.">
        <title>Actinocatenispora comari sp. nov., an endophytic actinomycete isolated from aerial parts of Comarum salesowianum.</title>
        <authorList>
            <person name="Oyunbileg N."/>
            <person name="Iizaka Y."/>
            <person name="Hamada M."/>
            <person name="Davaapurev B.O."/>
            <person name="Fukumoto A."/>
            <person name="Tsetseg B."/>
            <person name="Kato F."/>
            <person name="Tamura T."/>
            <person name="Batkhuu J."/>
            <person name="Anzai Y."/>
        </authorList>
    </citation>
    <scope>NUCLEOTIDE SEQUENCE [LARGE SCALE GENOMIC DNA]</scope>
    <source>
        <strain evidence="9">NUM-2625</strain>
    </source>
</reference>
<feature type="transmembrane region" description="Helical" evidence="7">
    <location>
        <begin position="226"/>
        <end position="247"/>
    </location>
</feature>
<evidence type="ECO:0000256" key="3">
    <source>
        <dbReference type="ARBA" id="ARBA00022692"/>
    </source>
</evidence>
<dbReference type="InterPro" id="IPR017039">
    <property type="entry name" value="Virul_fac_BrkB"/>
</dbReference>
<feature type="transmembrane region" description="Helical" evidence="7">
    <location>
        <begin position="41"/>
        <end position="62"/>
    </location>
</feature>
<dbReference type="GO" id="GO:0005886">
    <property type="term" value="C:plasma membrane"/>
    <property type="evidence" value="ECO:0007669"/>
    <property type="project" value="UniProtKB-SubCell"/>
</dbReference>
<dbReference type="EMBL" id="BOPO01000047">
    <property type="protein sequence ID" value="GIL27533.1"/>
    <property type="molecule type" value="Genomic_DNA"/>
</dbReference>
<name>A0A8J4EL62_9ACTN</name>
<dbReference type="Proteomes" id="UP000614996">
    <property type="component" value="Unassembled WGS sequence"/>
</dbReference>
<evidence type="ECO:0000313" key="9">
    <source>
        <dbReference type="Proteomes" id="UP000614996"/>
    </source>
</evidence>
<comment type="subcellular location">
    <subcellularLocation>
        <location evidence="1">Cell membrane</location>
        <topology evidence="1">Multi-pass membrane protein</topology>
    </subcellularLocation>
</comment>
<dbReference type="PANTHER" id="PTHR30213:SF0">
    <property type="entry name" value="UPF0761 MEMBRANE PROTEIN YIHY"/>
    <property type="match status" value="1"/>
</dbReference>
<keyword evidence="9" id="KW-1185">Reference proteome</keyword>
<keyword evidence="5 7" id="KW-0472">Membrane</keyword>
<gene>
    <name evidence="8" type="ORF">NUM_27870</name>
</gene>
<dbReference type="AlphaFoldDB" id="A0A8J4EL62"/>
<evidence type="ECO:0000256" key="2">
    <source>
        <dbReference type="ARBA" id="ARBA00022475"/>
    </source>
</evidence>
<sequence>MPRTLRRRVFAGVRAGFAILGRTLSKAWQDRILGMSAESAFWQLLSLPSILIALLGALGYAARWIGPDTVEQIRDWGIDTAGKVLNPRVVDQVVAPVMSQILEENRTDVIGIGTIIALWSGSSATATFVNTITIAYGQRDLRGAVRSRLVALRLYLFTVAAGVVVLPAVVFGPGALDRLFSGNWHAVISAVVHVLYWPVLGVVVFAGISTFYHLATPIRLRWRRAFPGAAVALVLFLILSYGLQGYFSTIANNLRVYSTLAAPILTLMYFYALAFAILLGAEFNAALEERWPRGTRPRPGQWIRDQVLGRRGGDPAGDEPDGGEPDGGEPEGGEPVDPAPTGRGEPADDRKPTRRSATGAQPNGGREPNQEPDEGEPSPERDRSSERAAGAEPEADDERTANLPTAPDQPAEGTELAGRRRPANQRRAAGRRRAAS</sequence>
<protein>
    <recommendedName>
        <fullName evidence="10">YihY/virulence factor BrkB family protein</fullName>
    </recommendedName>
</protein>
<feature type="transmembrane region" description="Helical" evidence="7">
    <location>
        <begin position="154"/>
        <end position="175"/>
    </location>
</feature>
<evidence type="ECO:0000256" key="7">
    <source>
        <dbReference type="SAM" id="Phobius"/>
    </source>
</evidence>
<feature type="transmembrane region" description="Helical" evidence="7">
    <location>
        <begin position="267"/>
        <end position="287"/>
    </location>
</feature>
<evidence type="ECO:0000256" key="6">
    <source>
        <dbReference type="SAM" id="MobiDB-lite"/>
    </source>
</evidence>
<proteinExistence type="predicted"/>
<organism evidence="8 9">
    <name type="scientific">Actinocatenispora comari</name>
    <dbReference type="NCBI Taxonomy" id="2807577"/>
    <lineage>
        <taxon>Bacteria</taxon>
        <taxon>Bacillati</taxon>
        <taxon>Actinomycetota</taxon>
        <taxon>Actinomycetes</taxon>
        <taxon>Micromonosporales</taxon>
        <taxon>Micromonosporaceae</taxon>
        <taxon>Actinocatenispora</taxon>
    </lineage>
</organism>
<evidence type="ECO:0000256" key="4">
    <source>
        <dbReference type="ARBA" id="ARBA00022989"/>
    </source>
</evidence>
<evidence type="ECO:0008006" key="10">
    <source>
        <dbReference type="Google" id="ProtNLM"/>
    </source>
</evidence>
<keyword evidence="3 7" id="KW-0812">Transmembrane</keyword>
<evidence type="ECO:0000313" key="8">
    <source>
        <dbReference type="EMBL" id="GIL27533.1"/>
    </source>
</evidence>
<feature type="compositionally biased region" description="Acidic residues" evidence="6">
    <location>
        <begin position="316"/>
        <end position="334"/>
    </location>
</feature>